<dbReference type="PROSITE" id="PS01359">
    <property type="entry name" value="ZF_PHD_1"/>
    <property type="match status" value="1"/>
</dbReference>
<dbReference type="GO" id="GO:0008270">
    <property type="term" value="F:zinc ion binding"/>
    <property type="evidence" value="ECO:0007669"/>
    <property type="project" value="UniProtKB-KW"/>
</dbReference>
<dbReference type="SUPFAM" id="SSF57903">
    <property type="entry name" value="FYVE/PHD zinc finger"/>
    <property type="match status" value="1"/>
</dbReference>
<dbReference type="SMART" id="SM00184">
    <property type="entry name" value="RING"/>
    <property type="match status" value="1"/>
</dbReference>
<evidence type="ECO:0008006" key="9">
    <source>
        <dbReference type="Google" id="ProtNLM"/>
    </source>
</evidence>
<dbReference type="InterPro" id="IPR011011">
    <property type="entry name" value="Znf_FYVE_PHD"/>
</dbReference>
<evidence type="ECO:0000259" key="5">
    <source>
        <dbReference type="PROSITE" id="PS50089"/>
    </source>
</evidence>
<dbReference type="Pfam" id="PF13639">
    <property type="entry name" value="zf-RING_2"/>
    <property type="match status" value="1"/>
</dbReference>
<dbReference type="SMART" id="SM00292">
    <property type="entry name" value="BRCT"/>
    <property type="match status" value="1"/>
</dbReference>
<keyword evidence="3" id="KW-0862">Zinc</keyword>
<dbReference type="SUPFAM" id="SSF57850">
    <property type="entry name" value="RING/U-box"/>
    <property type="match status" value="1"/>
</dbReference>
<dbReference type="PANTHER" id="PTHR47776:SF2">
    <property type="entry name" value="RING-TYPE E3 UBIQUITIN TRANSFERASE BRCA1"/>
    <property type="match status" value="1"/>
</dbReference>
<keyword evidence="8" id="KW-1185">Reference proteome</keyword>
<dbReference type="EMBL" id="CP093344">
    <property type="protein sequence ID" value="WOG89259.1"/>
    <property type="molecule type" value="Genomic_DNA"/>
</dbReference>
<dbReference type="PROSITE" id="PS50089">
    <property type="entry name" value="ZF_RING_2"/>
    <property type="match status" value="1"/>
</dbReference>
<dbReference type="InterPro" id="IPR019786">
    <property type="entry name" value="Zinc_finger_PHD-type_CS"/>
</dbReference>
<dbReference type="Pfam" id="PF12738">
    <property type="entry name" value="PTCB-BRCT"/>
    <property type="match status" value="1"/>
</dbReference>
<evidence type="ECO:0000313" key="8">
    <source>
        <dbReference type="Proteomes" id="UP000077755"/>
    </source>
</evidence>
<dbReference type="InterPro" id="IPR001841">
    <property type="entry name" value="Znf_RING"/>
</dbReference>
<dbReference type="InterPro" id="IPR013083">
    <property type="entry name" value="Znf_RING/FYVE/PHD"/>
</dbReference>
<gene>
    <name evidence="7" type="ORF">DCAR_0208496</name>
</gene>
<dbReference type="PROSITE" id="PS50172">
    <property type="entry name" value="BRCT"/>
    <property type="match status" value="1"/>
</dbReference>
<feature type="domain" description="RING-type" evidence="5">
    <location>
        <begin position="362"/>
        <end position="407"/>
    </location>
</feature>
<evidence type="ECO:0000256" key="3">
    <source>
        <dbReference type="ARBA" id="ARBA00022833"/>
    </source>
</evidence>
<feature type="domain" description="BRCT" evidence="6">
    <location>
        <begin position="1"/>
        <end position="84"/>
    </location>
</feature>
<reference evidence="7" key="1">
    <citation type="journal article" date="2016" name="Nat. Genet.">
        <title>A high-quality carrot genome assembly provides new insights into carotenoid accumulation and asterid genome evolution.</title>
        <authorList>
            <person name="Iorizzo M."/>
            <person name="Ellison S."/>
            <person name="Senalik D."/>
            <person name="Zeng P."/>
            <person name="Satapoomin P."/>
            <person name="Huang J."/>
            <person name="Bowman M."/>
            <person name="Iovene M."/>
            <person name="Sanseverino W."/>
            <person name="Cavagnaro P."/>
            <person name="Yildiz M."/>
            <person name="Macko-Podgorni A."/>
            <person name="Moranska E."/>
            <person name="Grzebelus E."/>
            <person name="Grzebelus D."/>
            <person name="Ashrafi H."/>
            <person name="Zheng Z."/>
            <person name="Cheng S."/>
            <person name="Spooner D."/>
            <person name="Van Deynze A."/>
            <person name="Simon P."/>
        </authorList>
    </citation>
    <scope>NUCLEOTIDE SEQUENCE</scope>
    <source>
        <tissue evidence="7">Leaf</tissue>
    </source>
</reference>
<dbReference type="InterPro" id="IPR001357">
    <property type="entry name" value="BRCT_dom"/>
</dbReference>
<dbReference type="Gene3D" id="3.30.40.10">
    <property type="entry name" value="Zinc/RING finger domain, C3HC4 (zinc finger)"/>
    <property type="match status" value="1"/>
</dbReference>
<accession>A0AAF0WHL4</accession>
<organism evidence="7 8">
    <name type="scientific">Daucus carota subsp. sativus</name>
    <name type="common">Carrot</name>
    <dbReference type="NCBI Taxonomy" id="79200"/>
    <lineage>
        <taxon>Eukaryota</taxon>
        <taxon>Viridiplantae</taxon>
        <taxon>Streptophyta</taxon>
        <taxon>Embryophyta</taxon>
        <taxon>Tracheophyta</taxon>
        <taxon>Spermatophyta</taxon>
        <taxon>Magnoliopsida</taxon>
        <taxon>eudicotyledons</taxon>
        <taxon>Gunneridae</taxon>
        <taxon>Pentapetalae</taxon>
        <taxon>asterids</taxon>
        <taxon>campanulids</taxon>
        <taxon>Apiales</taxon>
        <taxon>Apiaceae</taxon>
        <taxon>Apioideae</taxon>
        <taxon>Scandiceae</taxon>
        <taxon>Daucinae</taxon>
        <taxon>Daucus</taxon>
        <taxon>Daucus sect. Daucus</taxon>
    </lineage>
</organism>
<evidence type="ECO:0000256" key="4">
    <source>
        <dbReference type="PROSITE-ProRule" id="PRU00175"/>
    </source>
</evidence>
<dbReference type="SUPFAM" id="SSF52113">
    <property type="entry name" value="BRCT domain"/>
    <property type="match status" value="1"/>
</dbReference>
<proteinExistence type="predicted"/>
<evidence type="ECO:0000259" key="6">
    <source>
        <dbReference type="PROSITE" id="PS50172"/>
    </source>
</evidence>
<dbReference type="Proteomes" id="UP000077755">
    <property type="component" value="Chromosome 2"/>
</dbReference>
<protein>
    <recommendedName>
        <fullName evidence="9">RING-type E3 ubiquitin transferase BRCA1</fullName>
    </recommendedName>
</protein>
<sequence>MESVIATVSGYHGSQRFNLIKLISHAGGFNVGYLNNSVTHLICWKFQGPKYELAKKLKIIIVNHRWIEDSVRQGRRLPETSYTARWYAILFYLCSGKEVGSLLMEIPAVPDKVSNSVGGQSSAGNASDKHVIDIDCEDAAAAAAAANTFPKMERRQVSKLKRRLVNKTTTRSHSSGATCDDETSSRCYYNEVGIIINSLEKLDSSCTRQLRQKKISSYIEPLRKGRRLVRKNVVSDVLGSESEEECCLVHVPQRQDDTTNLSSTPSATLMNSVGTEPVTKLAKSTDFFNGASTSALYASHQIATPKDARATETVIGSAESTDLSNGASASLIYASPDLLATPKDYSEAEQVTRLNKSTDLSCVICWTSFSSTRGVLPCGHRFCFSCIQNWADYMSSSSKISTCPLCKASFDNITKVDDAVSSDQKIYSQTIPDDPSVNIYVLPTHESPLRNAVTPVCGRCSFREPEDMLIRCHLCHTRCVHSYCLDPYMLPWTCSHCKDLRMLYH</sequence>
<dbReference type="InterPro" id="IPR017907">
    <property type="entry name" value="Znf_RING_CS"/>
</dbReference>
<reference evidence="7" key="2">
    <citation type="submission" date="2022-03" db="EMBL/GenBank/DDBJ databases">
        <title>Draft title - Genomic analysis of global carrot germplasm unveils the trajectory of domestication and the origin of high carotenoid orange carrot.</title>
        <authorList>
            <person name="Iorizzo M."/>
            <person name="Ellison S."/>
            <person name="Senalik D."/>
            <person name="Macko-Podgorni A."/>
            <person name="Grzebelus D."/>
            <person name="Bostan H."/>
            <person name="Rolling W."/>
            <person name="Curaba J."/>
            <person name="Simon P."/>
        </authorList>
    </citation>
    <scope>NUCLEOTIDE SEQUENCE</scope>
    <source>
        <tissue evidence="7">Leaf</tissue>
    </source>
</reference>
<dbReference type="AlphaFoldDB" id="A0AAF0WHL4"/>
<name>A0AAF0WHL4_DAUCS</name>
<evidence type="ECO:0000256" key="1">
    <source>
        <dbReference type="ARBA" id="ARBA00022723"/>
    </source>
</evidence>
<dbReference type="Gene3D" id="3.40.50.10190">
    <property type="entry name" value="BRCT domain"/>
    <property type="match status" value="1"/>
</dbReference>
<keyword evidence="2 4" id="KW-0863">Zinc-finger</keyword>
<keyword evidence="1" id="KW-0479">Metal-binding</keyword>
<dbReference type="PROSITE" id="PS00518">
    <property type="entry name" value="ZF_RING_1"/>
    <property type="match status" value="1"/>
</dbReference>
<evidence type="ECO:0000313" key="7">
    <source>
        <dbReference type="EMBL" id="WOG89259.1"/>
    </source>
</evidence>
<dbReference type="InterPro" id="IPR036420">
    <property type="entry name" value="BRCT_dom_sf"/>
</dbReference>
<dbReference type="PANTHER" id="PTHR47776">
    <property type="entry name" value="F5A8.9 PROTEIN"/>
    <property type="match status" value="1"/>
</dbReference>
<evidence type="ECO:0000256" key="2">
    <source>
        <dbReference type="ARBA" id="ARBA00022771"/>
    </source>
</evidence>